<evidence type="ECO:0000256" key="4">
    <source>
        <dbReference type="ARBA" id="ARBA00022801"/>
    </source>
</evidence>
<keyword evidence="10" id="KW-1185">Reference proteome</keyword>
<evidence type="ECO:0000259" key="8">
    <source>
        <dbReference type="Pfam" id="PF01432"/>
    </source>
</evidence>
<proteinExistence type="inferred from homology"/>
<keyword evidence="5 7" id="KW-0862">Zinc</keyword>
<dbReference type="SUPFAM" id="SSF55486">
    <property type="entry name" value="Metalloproteases ('zincins'), catalytic domain"/>
    <property type="match status" value="1"/>
</dbReference>
<dbReference type="PANTHER" id="PTHR43660">
    <property type="entry name" value="DIPEPTIDYL CARBOXYPEPTIDASE"/>
    <property type="match status" value="1"/>
</dbReference>
<sequence length="65" mass="7713">MMKSIDAVMDLLTPVWERARAKAASEQVELQNFAKSQGSNESLKAWDWRYYAEKLRAENFFRRSR</sequence>
<comment type="caution">
    <text evidence="9">The sequence shown here is derived from an EMBL/GenBank/DDBJ whole genome shotgun (WGS) entry which is preliminary data.</text>
</comment>
<evidence type="ECO:0000256" key="5">
    <source>
        <dbReference type="ARBA" id="ARBA00022833"/>
    </source>
</evidence>
<organism evidence="9 10">
    <name type="scientific">Bartonella quintana JK 68</name>
    <dbReference type="NCBI Taxonomy" id="1134503"/>
    <lineage>
        <taxon>Bacteria</taxon>
        <taxon>Pseudomonadati</taxon>
        <taxon>Pseudomonadota</taxon>
        <taxon>Alphaproteobacteria</taxon>
        <taxon>Hyphomicrobiales</taxon>
        <taxon>Bartonellaceae</taxon>
        <taxon>Bartonella</taxon>
    </lineage>
</organism>
<comment type="cofactor">
    <cofactor evidence="7">
        <name>Zn(2+)</name>
        <dbReference type="ChEBI" id="CHEBI:29105"/>
    </cofactor>
    <text evidence="7">Binds 1 zinc ion.</text>
</comment>
<evidence type="ECO:0000256" key="6">
    <source>
        <dbReference type="ARBA" id="ARBA00023049"/>
    </source>
</evidence>
<dbReference type="Pfam" id="PF01432">
    <property type="entry name" value="Peptidase_M3"/>
    <property type="match status" value="1"/>
</dbReference>
<evidence type="ECO:0000256" key="1">
    <source>
        <dbReference type="ARBA" id="ARBA00006040"/>
    </source>
</evidence>
<reference evidence="9 10" key="1">
    <citation type="submission" date="2012-04" db="EMBL/GenBank/DDBJ databases">
        <title>The Genome Sequence of Bartonella quintana JK 68.</title>
        <authorList>
            <consortium name="The Broad Institute Genome Sequencing Platform"/>
            <consortium name="The Broad Institute Genome Sequencing Center for Infectious Disease"/>
            <person name="Feldgarden M."/>
            <person name="Kirby J."/>
            <person name="Kosoy M."/>
            <person name="Birtles R."/>
            <person name="Probert W.S."/>
            <person name="Chiaraviglio L."/>
            <person name="Walker B."/>
            <person name="Young S.K."/>
            <person name="Zeng Q."/>
            <person name="Gargeya S."/>
            <person name="Fitzgerald M."/>
            <person name="Haas B."/>
            <person name="Abouelleil A."/>
            <person name="Alvarado L."/>
            <person name="Arachchi H.M."/>
            <person name="Berlin A.M."/>
            <person name="Chapman S.B."/>
            <person name="Goldberg J."/>
            <person name="Griggs A."/>
            <person name="Gujja S."/>
            <person name="Hansen M."/>
            <person name="Howarth C."/>
            <person name="Imamovic A."/>
            <person name="Larimer J."/>
            <person name="McCowen C."/>
            <person name="Montmayeur A."/>
            <person name="Murphy C."/>
            <person name="Neiman D."/>
            <person name="Pearson M."/>
            <person name="Priest M."/>
            <person name="Roberts A."/>
            <person name="Saif S."/>
            <person name="Shea T."/>
            <person name="Sisk P."/>
            <person name="Sykes S."/>
            <person name="Wortman J."/>
            <person name="Nusbaum C."/>
            <person name="Birren B."/>
        </authorList>
    </citation>
    <scope>NUCLEOTIDE SEQUENCE [LARGE SCALE GENOMIC DNA]</scope>
    <source>
        <strain evidence="9 10">JK 68</strain>
    </source>
</reference>
<evidence type="ECO:0000256" key="7">
    <source>
        <dbReference type="RuleBase" id="RU003435"/>
    </source>
</evidence>
<dbReference type="InterPro" id="IPR045090">
    <property type="entry name" value="Pept_M3A_M3B"/>
</dbReference>
<dbReference type="PANTHER" id="PTHR43660:SF1">
    <property type="entry name" value="DIPEPTIDYL CARBOXYPEPTIDASE"/>
    <property type="match status" value="1"/>
</dbReference>
<dbReference type="InterPro" id="IPR001567">
    <property type="entry name" value="Pept_M3A_M3B_dom"/>
</dbReference>
<evidence type="ECO:0000313" key="10">
    <source>
        <dbReference type="Proteomes" id="UP000027143"/>
    </source>
</evidence>
<dbReference type="Gene3D" id="1.10.1370.10">
    <property type="entry name" value="Neurolysin, domain 3"/>
    <property type="match status" value="1"/>
</dbReference>
<gene>
    <name evidence="9" type="ORF">O7U_00810</name>
</gene>
<keyword evidence="6 7" id="KW-0482">Metalloprotease</keyword>
<keyword evidence="3 7" id="KW-0479">Metal-binding</keyword>
<dbReference type="EMBL" id="AHPD01000007">
    <property type="protein sequence ID" value="KEC66279.1"/>
    <property type="molecule type" value="Genomic_DNA"/>
</dbReference>
<accession>A0ABR4SQ50</accession>
<evidence type="ECO:0000256" key="3">
    <source>
        <dbReference type="ARBA" id="ARBA00022723"/>
    </source>
</evidence>
<keyword evidence="2 7" id="KW-0645">Protease</keyword>
<dbReference type="Proteomes" id="UP000027143">
    <property type="component" value="Unassembled WGS sequence"/>
</dbReference>
<keyword evidence="4 7" id="KW-0378">Hydrolase</keyword>
<evidence type="ECO:0000256" key="2">
    <source>
        <dbReference type="ARBA" id="ARBA00022670"/>
    </source>
</evidence>
<name>A0ABR4SQ50_BARQI</name>
<comment type="similarity">
    <text evidence="1 7">Belongs to the peptidase M3 family.</text>
</comment>
<feature type="domain" description="Peptidase M3A/M3B catalytic" evidence="8">
    <location>
        <begin position="1"/>
        <end position="60"/>
    </location>
</feature>
<evidence type="ECO:0000313" key="9">
    <source>
        <dbReference type="EMBL" id="KEC66279.1"/>
    </source>
</evidence>
<protein>
    <recommendedName>
        <fullName evidence="8">Peptidase M3A/M3B catalytic domain-containing protein</fullName>
    </recommendedName>
</protein>
<dbReference type="InterPro" id="IPR024077">
    <property type="entry name" value="Neurolysin/TOP_dom2"/>
</dbReference>